<dbReference type="InterPro" id="IPR043917">
    <property type="entry name" value="DUF5753"/>
</dbReference>
<dbReference type="Proteomes" id="UP001500979">
    <property type="component" value="Unassembled WGS sequence"/>
</dbReference>
<dbReference type="CDD" id="cd00093">
    <property type="entry name" value="HTH_XRE"/>
    <property type="match status" value="1"/>
</dbReference>
<evidence type="ECO:0000259" key="1">
    <source>
        <dbReference type="PROSITE" id="PS50943"/>
    </source>
</evidence>
<feature type="domain" description="HTH cro/C1-type" evidence="1">
    <location>
        <begin position="11"/>
        <end position="65"/>
    </location>
</feature>
<dbReference type="Gene3D" id="1.10.260.40">
    <property type="entry name" value="lambda repressor-like DNA-binding domains"/>
    <property type="match status" value="1"/>
</dbReference>
<protein>
    <submittedName>
        <fullName evidence="2">Helix-turn-helix transcriptional regulator</fullName>
    </submittedName>
</protein>
<evidence type="ECO:0000313" key="2">
    <source>
        <dbReference type="EMBL" id="GAA2789362.1"/>
    </source>
</evidence>
<gene>
    <name evidence="2" type="ORF">GCM10010470_25010</name>
</gene>
<reference evidence="2 3" key="1">
    <citation type="journal article" date="2019" name="Int. J. Syst. Evol. Microbiol.">
        <title>The Global Catalogue of Microorganisms (GCM) 10K type strain sequencing project: providing services to taxonomists for standard genome sequencing and annotation.</title>
        <authorList>
            <consortium name="The Broad Institute Genomics Platform"/>
            <consortium name="The Broad Institute Genome Sequencing Center for Infectious Disease"/>
            <person name="Wu L."/>
            <person name="Ma J."/>
        </authorList>
    </citation>
    <scope>NUCLEOTIDE SEQUENCE [LARGE SCALE GENOMIC DNA]</scope>
    <source>
        <strain evidence="2 3">JCM 9383</strain>
    </source>
</reference>
<dbReference type="Pfam" id="PF19054">
    <property type="entry name" value="DUF5753"/>
    <property type="match status" value="1"/>
</dbReference>
<dbReference type="EMBL" id="BAAAUX010000011">
    <property type="protein sequence ID" value="GAA2789362.1"/>
    <property type="molecule type" value="Genomic_DNA"/>
</dbReference>
<accession>A0ABN3VCS8</accession>
<evidence type="ECO:0000313" key="3">
    <source>
        <dbReference type="Proteomes" id="UP001500979"/>
    </source>
</evidence>
<sequence>MLRRRVLAAELKAMRRAAGLTHVEVARRLGWQQGKVSKIESAKQGVGIDAVIALAETCNAEPEHRERLVGLARDARARGWWESYADVLPPARRTYVGLEADADVIRGFAAEVVPDLFQTRDYASSAAGWAEQEPGSGFERRLELLLRRQEQLLERHPAEFDIVLSESALRRAAGAPEQLRHLVDLAQRPDVTIRVLPFSVGAVPVESSFSLLEFRRNPHPDLVFVSGRTDCAYFEDEADVASYRETLVRLEEMAMSPYDSVEFIEEVL</sequence>
<dbReference type="InterPro" id="IPR001387">
    <property type="entry name" value="Cro/C1-type_HTH"/>
</dbReference>
<dbReference type="PROSITE" id="PS50943">
    <property type="entry name" value="HTH_CROC1"/>
    <property type="match status" value="1"/>
</dbReference>
<comment type="caution">
    <text evidence="2">The sequence shown here is derived from an EMBL/GenBank/DDBJ whole genome shotgun (WGS) entry which is preliminary data.</text>
</comment>
<dbReference type="SUPFAM" id="SSF47413">
    <property type="entry name" value="lambda repressor-like DNA-binding domains"/>
    <property type="match status" value="1"/>
</dbReference>
<keyword evidence="3" id="KW-1185">Reference proteome</keyword>
<organism evidence="2 3">
    <name type="scientific">Saccharopolyspora taberi</name>
    <dbReference type="NCBI Taxonomy" id="60895"/>
    <lineage>
        <taxon>Bacteria</taxon>
        <taxon>Bacillati</taxon>
        <taxon>Actinomycetota</taxon>
        <taxon>Actinomycetes</taxon>
        <taxon>Pseudonocardiales</taxon>
        <taxon>Pseudonocardiaceae</taxon>
        <taxon>Saccharopolyspora</taxon>
    </lineage>
</organism>
<dbReference type="Pfam" id="PF13560">
    <property type="entry name" value="HTH_31"/>
    <property type="match status" value="1"/>
</dbReference>
<proteinExistence type="predicted"/>
<name>A0ABN3VCS8_9PSEU</name>
<dbReference type="InterPro" id="IPR010982">
    <property type="entry name" value="Lambda_DNA-bd_dom_sf"/>
</dbReference>
<dbReference type="SMART" id="SM00530">
    <property type="entry name" value="HTH_XRE"/>
    <property type="match status" value="1"/>
</dbReference>